<gene>
    <name evidence="4" type="primary">NRM</name>
</gene>
<feature type="chain" id="PRO_5028414999" evidence="2">
    <location>
        <begin position="19"/>
        <end position="90"/>
    </location>
</feature>
<reference evidence="4" key="1">
    <citation type="submission" date="2025-08" db="UniProtKB">
        <authorList>
            <consortium name="RefSeq"/>
        </authorList>
    </citation>
    <scope>IDENTIFICATION</scope>
    <source>
        <tissue evidence="4">Kidney</tissue>
    </source>
</reference>
<evidence type="ECO:0000313" key="4">
    <source>
        <dbReference type="RefSeq" id="XP_023381145.1"/>
    </source>
</evidence>
<evidence type="ECO:0000313" key="3">
    <source>
        <dbReference type="Proteomes" id="UP000515202"/>
    </source>
</evidence>
<dbReference type="GeneID" id="105308140"/>
<name>A0A6P6C1Y8_PTEVA</name>
<accession>A0A6P6C1Y8</accession>
<evidence type="ECO:0000256" key="1">
    <source>
        <dbReference type="SAM" id="MobiDB-lite"/>
    </source>
</evidence>
<dbReference type="Proteomes" id="UP000515202">
    <property type="component" value="Unplaced"/>
</dbReference>
<dbReference type="AlphaFoldDB" id="A0A6P6C1Y8"/>
<organism evidence="3 4">
    <name type="scientific">Pteropus vampyrus</name>
    <name type="common">Large flying fox</name>
    <dbReference type="NCBI Taxonomy" id="132908"/>
    <lineage>
        <taxon>Eukaryota</taxon>
        <taxon>Metazoa</taxon>
        <taxon>Chordata</taxon>
        <taxon>Craniata</taxon>
        <taxon>Vertebrata</taxon>
        <taxon>Euteleostomi</taxon>
        <taxon>Mammalia</taxon>
        <taxon>Eutheria</taxon>
        <taxon>Laurasiatheria</taxon>
        <taxon>Chiroptera</taxon>
        <taxon>Yinpterochiroptera</taxon>
        <taxon>Pteropodoidea</taxon>
        <taxon>Pteropodidae</taxon>
        <taxon>Pteropodinae</taxon>
        <taxon>Pteropus</taxon>
    </lineage>
</organism>
<feature type="signal peptide" evidence="2">
    <location>
        <begin position="1"/>
        <end position="18"/>
    </location>
</feature>
<evidence type="ECO:0000256" key="2">
    <source>
        <dbReference type="SAM" id="SignalP"/>
    </source>
</evidence>
<sequence>MATALLLVPAALASFILAFGTGVEFVRFTSLRPLLGGMPKSDGPGILPCAGARRTSGPEVSAGSETLLPPAPPSLCGAADSAVGGAHSGH</sequence>
<dbReference type="CTD" id="11270"/>
<keyword evidence="2" id="KW-0732">Signal</keyword>
<proteinExistence type="predicted"/>
<dbReference type="RefSeq" id="XP_023381145.1">
    <property type="nucleotide sequence ID" value="XM_023525377.1"/>
</dbReference>
<feature type="region of interest" description="Disordered" evidence="1">
    <location>
        <begin position="46"/>
        <end position="67"/>
    </location>
</feature>
<protein>
    <submittedName>
        <fullName evidence="4">Nurim isoform X3</fullName>
    </submittedName>
</protein>
<keyword evidence="3" id="KW-1185">Reference proteome</keyword>